<dbReference type="RefSeq" id="WP_269560445.1">
    <property type="nucleotide sequence ID" value="NZ_CP114767.1"/>
</dbReference>
<accession>A0ABY7LUK6</accession>
<proteinExistence type="predicted"/>
<reference evidence="2 3" key="1">
    <citation type="submission" date="2022-12" db="EMBL/GenBank/DDBJ databases">
        <title>Hymenobacter canadensis sp. nov. isolated from lake water of the Cambridge Bay, Canada.</title>
        <authorList>
            <person name="Kim W.H."/>
            <person name="Lee Y.M."/>
        </authorList>
    </citation>
    <scope>NUCLEOTIDE SEQUENCE [LARGE SCALE GENOMIC DNA]</scope>
    <source>
        <strain evidence="2 3">PAMC 29467</strain>
    </source>
</reference>
<organism evidence="2 3">
    <name type="scientific">Hymenobacter canadensis</name>
    <dbReference type="NCBI Taxonomy" id="2999067"/>
    <lineage>
        <taxon>Bacteria</taxon>
        <taxon>Pseudomonadati</taxon>
        <taxon>Bacteroidota</taxon>
        <taxon>Cytophagia</taxon>
        <taxon>Cytophagales</taxon>
        <taxon>Hymenobacteraceae</taxon>
        <taxon>Hymenobacter</taxon>
    </lineage>
</organism>
<dbReference type="EMBL" id="CP114767">
    <property type="protein sequence ID" value="WBA42390.1"/>
    <property type="molecule type" value="Genomic_DNA"/>
</dbReference>
<keyword evidence="3" id="KW-1185">Reference proteome</keyword>
<name>A0ABY7LUK6_9BACT</name>
<evidence type="ECO:0000313" key="2">
    <source>
        <dbReference type="EMBL" id="WBA42390.1"/>
    </source>
</evidence>
<protein>
    <submittedName>
        <fullName evidence="2">Uncharacterized protein</fullName>
    </submittedName>
</protein>
<evidence type="ECO:0000256" key="1">
    <source>
        <dbReference type="SAM" id="MobiDB-lite"/>
    </source>
</evidence>
<sequence length="112" mass="12296">MSLLIISRIISPQLTDQALSESDYLVEADGPAEVPALLVSNGPGPRTYQDVIRVRRGCRQHVHKGIVLHHKRKPAAGAGKRDSVPRTSFSSSEQAKKSGAKRWMAILMPSRK</sequence>
<dbReference type="Proteomes" id="UP001211005">
    <property type="component" value="Chromosome"/>
</dbReference>
<evidence type="ECO:0000313" key="3">
    <source>
        <dbReference type="Proteomes" id="UP001211005"/>
    </source>
</evidence>
<gene>
    <name evidence="2" type="ORF">O3303_02260</name>
</gene>
<feature type="region of interest" description="Disordered" evidence="1">
    <location>
        <begin position="71"/>
        <end position="103"/>
    </location>
</feature>